<name>A0A9D9EP95_9BACT</name>
<evidence type="ECO:0000313" key="8">
    <source>
        <dbReference type="EMBL" id="MBO8451746.1"/>
    </source>
</evidence>
<dbReference type="PANTHER" id="PTHR31451">
    <property type="match status" value="1"/>
</dbReference>
<dbReference type="InterPro" id="IPR045053">
    <property type="entry name" value="MAN-like"/>
</dbReference>
<dbReference type="AlphaFoldDB" id="A0A9D9EP95"/>
<dbReference type="InterPro" id="IPR029058">
    <property type="entry name" value="AB_hydrolase_fold"/>
</dbReference>
<accession>A0A9D9EP95</accession>
<reference evidence="8" key="1">
    <citation type="submission" date="2020-10" db="EMBL/GenBank/DDBJ databases">
        <authorList>
            <person name="Gilroy R."/>
        </authorList>
    </citation>
    <scope>NUCLEOTIDE SEQUENCE</scope>
    <source>
        <strain evidence="8">B1-20833</strain>
    </source>
</reference>
<evidence type="ECO:0000259" key="6">
    <source>
        <dbReference type="Pfam" id="PF05448"/>
    </source>
</evidence>
<dbReference type="EC" id="3.2.1.78" evidence="2"/>
<evidence type="ECO:0000256" key="2">
    <source>
        <dbReference type="ARBA" id="ARBA00012706"/>
    </source>
</evidence>
<feature type="signal peptide" evidence="5">
    <location>
        <begin position="1"/>
        <end position="22"/>
    </location>
</feature>
<evidence type="ECO:0000256" key="3">
    <source>
        <dbReference type="ARBA" id="ARBA00022801"/>
    </source>
</evidence>
<dbReference type="EMBL" id="JADIMI010000021">
    <property type="protein sequence ID" value="MBO8451746.1"/>
    <property type="molecule type" value="Genomic_DNA"/>
</dbReference>
<dbReference type="InterPro" id="IPR017853">
    <property type="entry name" value="GH"/>
</dbReference>
<evidence type="ECO:0000256" key="4">
    <source>
        <dbReference type="ARBA" id="ARBA00023295"/>
    </source>
</evidence>
<dbReference type="InterPro" id="IPR001547">
    <property type="entry name" value="Glyco_hydro_5"/>
</dbReference>
<sequence>MTDTILRLAAAALIAVSCNNLADSGFYTVSDGQFVKDETPCYYIGTNFWYGPLLAADGPSSDIGRLCAELDSLKALGMTNLRVLAGGDGPAGVPTRIEPTLQTGAGEYDEAVFKGLDRFLAELGKRNMTAVLYLNNAWEWSGGYGQYLEWAGHGKAVIPAVDGWPAYMESAGKFITDDRAKDLFADHVRTVVSRINSVTGTAYRDDPAIFAWQICNEPRCFSTSEENKEEFAEWINETAALIKSIDPNHMVSTGSEGSWGCENDIALFEKIHSSPYIDYLTIHIWPYNWGWVKSPAVEAGLDTAILNTDRYIDAHIAIAEKLGKPLVIEEFGFPRDGFSFRKGSPVTGRDRYYSHIFNRIIESKETSGALAGANFWGWGGLAGQSATDTFWKPGDDYCGDPAQEQQGLNSVYMADSSTVGIIRSAVTCLETTYGVSAEVLLENDWMYTSDAPARLRVAVKSDIPLKKTGAVVSMALATDKGEEIERQSRILSRGGETDTLTFSFNLAPGFYRVRACIELPDNTGADRVIREFNIGCDPEEIISEPDRQPDFDEFWKESLAQLSETAPEYRLTLLPERSNGIRRTYMVDMVSFGGEHISGIYIEPVAEGKYPAFINYMGYGSDVWYNDPSARPEAIEFTLCLRNQALNRAPGEKDDWVVRGLSDKDTYYYRGAFMDVIRAVDFVASREKTDHNRIFAEGGSQGGAQTIVAAALDGRIRAIAPFVPFLSDFRDYFRIASWPAGPVLAEAARLGISDDDLYTTLSYFDIKNFAGRITCPVIMGFGLQDDVCPPHTNFAAYNQIPAPKQYVTFPLSGHHVEQEAGWWQARDAFFEEYL</sequence>
<protein>
    <recommendedName>
        <fullName evidence="2">mannan endo-1,4-beta-mannosidase</fullName>
        <ecNumber evidence="2">3.2.1.78</ecNumber>
    </recommendedName>
</protein>
<dbReference type="Gene3D" id="3.20.20.80">
    <property type="entry name" value="Glycosidases"/>
    <property type="match status" value="1"/>
</dbReference>
<comment type="caution">
    <text evidence="8">The sequence shown here is derived from an EMBL/GenBank/DDBJ whole genome shotgun (WGS) entry which is preliminary data.</text>
</comment>
<dbReference type="Pfam" id="PF05448">
    <property type="entry name" value="AXE1"/>
    <property type="match status" value="1"/>
</dbReference>
<keyword evidence="3" id="KW-0378">Hydrolase</keyword>
<comment type="catalytic activity">
    <reaction evidence="1">
        <text>Random hydrolysis of (1-&gt;4)-beta-D-mannosidic linkages in mannans, galactomannans and glucomannans.</text>
        <dbReference type="EC" id="3.2.1.78"/>
    </reaction>
</comment>
<dbReference type="GO" id="GO:0000272">
    <property type="term" value="P:polysaccharide catabolic process"/>
    <property type="evidence" value="ECO:0007669"/>
    <property type="project" value="InterPro"/>
</dbReference>
<reference evidence="8" key="2">
    <citation type="journal article" date="2021" name="PeerJ">
        <title>Extensive microbial diversity within the chicken gut microbiome revealed by metagenomics and culture.</title>
        <authorList>
            <person name="Gilroy R."/>
            <person name="Ravi A."/>
            <person name="Getino M."/>
            <person name="Pursley I."/>
            <person name="Horton D.L."/>
            <person name="Alikhan N.F."/>
            <person name="Baker D."/>
            <person name="Gharbi K."/>
            <person name="Hall N."/>
            <person name="Watson M."/>
            <person name="Adriaenssens E.M."/>
            <person name="Foster-Nyarko E."/>
            <person name="Jarju S."/>
            <person name="Secka A."/>
            <person name="Antonio M."/>
            <person name="Oren A."/>
            <person name="Chaudhuri R.R."/>
            <person name="La Ragione R."/>
            <person name="Hildebrand F."/>
            <person name="Pallen M.J."/>
        </authorList>
    </citation>
    <scope>NUCLEOTIDE SEQUENCE</scope>
    <source>
        <strain evidence="8">B1-20833</strain>
    </source>
</reference>
<dbReference type="SUPFAM" id="SSF53474">
    <property type="entry name" value="alpha/beta-Hydrolases"/>
    <property type="match status" value="1"/>
</dbReference>
<evidence type="ECO:0000259" key="7">
    <source>
        <dbReference type="Pfam" id="PF26410"/>
    </source>
</evidence>
<dbReference type="Gene3D" id="3.40.50.1820">
    <property type="entry name" value="alpha/beta hydrolase"/>
    <property type="match status" value="1"/>
</dbReference>
<keyword evidence="5" id="KW-0732">Signal</keyword>
<dbReference type="InterPro" id="IPR008391">
    <property type="entry name" value="AXE1_dom"/>
</dbReference>
<dbReference type="PANTHER" id="PTHR31451:SF40">
    <property type="entry name" value="GLYCOSIDE HYDROLASE FAMILY 5 DOMAIN-CONTAINING PROTEIN"/>
    <property type="match status" value="1"/>
</dbReference>
<feature type="domain" description="Glycoside hydrolase family 5" evidence="7">
    <location>
        <begin position="26"/>
        <end position="425"/>
    </location>
</feature>
<evidence type="ECO:0000313" key="9">
    <source>
        <dbReference type="Proteomes" id="UP000823661"/>
    </source>
</evidence>
<dbReference type="GO" id="GO:0016985">
    <property type="term" value="F:mannan endo-1,4-beta-mannosidase activity"/>
    <property type="evidence" value="ECO:0007669"/>
    <property type="project" value="TreeGrafter"/>
</dbReference>
<organism evidence="8 9">
    <name type="scientific">Candidatus Cryptobacteroides intestinavium</name>
    <dbReference type="NCBI Taxonomy" id="2840766"/>
    <lineage>
        <taxon>Bacteria</taxon>
        <taxon>Pseudomonadati</taxon>
        <taxon>Bacteroidota</taxon>
        <taxon>Bacteroidia</taxon>
        <taxon>Bacteroidales</taxon>
        <taxon>Candidatus Cryptobacteroides</taxon>
    </lineage>
</organism>
<feature type="chain" id="PRO_5038933730" description="mannan endo-1,4-beta-mannosidase" evidence="5">
    <location>
        <begin position="23"/>
        <end position="834"/>
    </location>
</feature>
<keyword evidence="4" id="KW-0326">Glycosidase</keyword>
<gene>
    <name evidence="8" type="ORF">IAC06_02525</name>
</gene>
<dbReference type="SUPFAM" id="SSF51445">
    <property type="entry name" value="(Trans)glycosidases"/>
    <property type="match status" value="1"/>
</dbReference>
<feature type="domain" description="Acetyl xylan esterase" evidence="6">
    <location>
        <begin position="547"/>
        <end position="815"/>
    </location>
</feature>
<proteinExistence type="predicted"/>
<dbReference type="PROSITE" id="PS51257">
    <property type="entry name" value="PROKAR_LIPOPROTEIN"/>
    <property type="match status" value="1"/>
</dbReference>
<evidence type="ECO:0000256" key="1">
    <source>
        <dbReference type="ARBA" id="ARBA00001678"/>
    </source>
</evidence>
<dbReference type="Proteomes" id="UP000823661">
    <property type="component" value="Unassembled WGS sequence"/>
</dbReference>
<evidence type="ECO:0000256" key="5">
    <source>
        <dbReference type="SAM" id="SignalP"/>
    </source>
</evidence>
<dbReference type="Pfam" id="PF26410">
    <property type="entry name" value="GH5_mannosidase"/>
    <property type="match status" value="1"/>
</dbReference>